<dbReference type="AlphaFoldDB" id="A0A317ZH87"/>
<evidence type="ECO:0000256" key="6">
    <source>
        <dbReference type="SAM" id="Phobius"/>
    </source>
</evidence>
<evidence type="ECO:0000256" key="1">
    <source>
        <dbReference type="ARBA" id="ARBA00022617"/>
    </source>
</evidence>
<dbReference type="PROSITE" id="PS51007">
    <property type="entry name" value="CYTC"/>
    <property type="match status" value="1"/>
</dbReference>
<evidence type="ECO:0000256" key="3">
    <source>
        <dbReference type="ARBA" id="ARBA00023004"/>
    </source>
</evidence>
<keyword evidence="6" id="KW-0472">Membrane</keyword>
<comment type="caution">
    <text evidence="8">The sequence shown here is derived from an EMBL/GenBank/DDBJ whole genome shotgun (WGS) entry which is preliminary data.</text>
</comment>
<dbReference type="GO" id="GO:0046872">
    <property type="term" value="F:metal ion binding"/>
    <property type="evidence" value="ECO:0007669"/>
    <property type="project" value="UniProtKB-KW"/>
</dbReference>
<keyword evidence="9" id="KW-1185">Reference proteome</keyword>
<sequence length="257" mass="27758">MSEDNKEPTPANQGKESLEKAAMQDEQMQDIHAQLIREKEEPSEGFSPIPVFLVFVIMVLGFWGGIYLVTYSGEFSAKAFDPDYKVASTAPVVREIPLPEIGAKVYRNQCAQCHQADGNGLAGVYPPLGGSSWVTGHPEVMARILINGLNGPIEVAGNTYNGNMPAFGPSGLNLKPKEIAGVITYVRQEWGNEASEMSVEMIESYLEAYASRSTPWQAAELREDLGPVPEPAPEAEPEEDTEGEAEAAAETEVAQAG</sequence>
<dbReference type="InterPro" id="IPR036909">
    <property type="entry name" value="Cyt_c-like_dom_sf"/>
</dbReference>
<feature type="domain" description="Cytochrome c" evidence="7">
    <location>
        <begin position="97"/>
        <end position="190"/>
    </location>
</feature>
<proteinExistence type="predicted"/>
<feature type="region of interest" description="Disordered" evidence="5">
    <location>
        <begin position="220"/>
        <end position="257"/>
    </location>
</feature>
<feature type="region of interest" description="Disordered" evidence="5">
    <location>
        <begin position="1"/>
        <end position="24"/>
    </location>
</feature>
<dbReference type="PANTHER" id="PTHR35008">
    <property type="entry name" value="BLL4482 PROTEIN-RELATED"/>
    <property type="match status" value="1"/>
</dbReference>
<evidence type="ECO:0000259" key="7">
    <source>
        <dbReference type="PROSITE" id="PS51007"/>
    </source>
</evidence>
<gene>
    <name evidence="8" type="ORF">DDZ13_03460</name>
</gene>
<keyword evidence="1 4" id="KW-0349">Heme</keyword>
<protein>
    <submittedName>
        <fullName evidence="8">Cytochrome C</fullName>
    </submittedName>
</protein>
<dbReference type="SUPFAM" id="SSF46626">
    <property type="entry name" value="Cytochrome c"/>
    <property type="match status" value="1"/>
</dbReference>
<keyword evidence="6" id="KW-1133">Transmembrane helix</keyword>
<name>A0A317ZH87_9BACT</name>
<dbReference type="GO" id="GO:0020037">
    <property type="term" value="F:heme binding"/>
    <property type="evidence" value="ECO:0007669"/>
    <property type="project" value="InterPro"/>
</dbReference>
<keyword evidence="6" id="KW-0812">Transmembrane</keyword>
<dbReference type="InParanoid" id="A0A317ZH87"/>
<dbReference type="RefSeq" id="WP_110130035.1">
    <property type="nucleotide sequence ID" value="NZ_QHJQ01000002.1"/>
</dbReference>
<dbReference type="Pfam" id="PF00034">
    <property type="entry name" value="Cytochrom_C"/>
    <property type="match status" value="1"/>
</dbReference>
<dbReference type="InterPro" id="IPR051459">
    <property type="entry name" value="Cytochrome_c-type_DH"/>
</dbReference>
<dbReference type="GO" id="GO:0009055">
    <property type="term" value="F:electron transfer activity"/>
    <property type="evidence" value="ECO:0007669"/>
    <property type="project" value="InterPro"/>
</dbReference>
<dbReference type="OrthoDB" id="9809720at2"/>
<organism evidence="8 9">
    <name type="scientific">Coraliomargarita sinensis</name>
    <dbReference type="NCBI Taxonomy" id="2174842"/>
    <lineage>
        <taxon>Bacteria</taxon>
        <taxon>Pseudomonadati</taxon>
        <taxon>Verrucomicrobiota</taxon>
        <taxon>Opitutia</taxon>
        <taxon>Puniceicoccales</taxon>
        <taxon>Coraliomargaritaceae</taxon>
        <taxon>Coraliomargarita</taxon>
    </lineage>
</organism>
<dbReference type="InterPro" id="IPR009056">
    <property type="entry name" value="Cyt_c-like_dom"/>
</dbReference>
<evidence type="ECO:0000256" key="4">
    <source>
        <dbReference type="PROSITE-ProRule" id="PRU00433"/>
    </source>
</evidence>
<dbReference type="PANTHER" id="PTHR35008:SF4">
    <property type="entry name" value="BLL4482 PROTEIN"/>
    <property type="match status" value="1"/>
</dbReference>
<keyword evidence="3 4" id="KW-0408">Iron</keyword>
<dbReference type="EMBL" id="QHJQ01000002">
    <property type="protein sequence ID" value="PXA05034.1"/>
    <property type="molecule type" value="Genomic_DNA"/>
</dbReference>
<evidence type="ECO:0000313" key="9">
    <source>
        <dbReference type="Proteomes" id="UP000247099"/>
    </source>
</evidence>
<dbReference type="Proteomes" id="UP000247099">
    <property type="component" value="Unassembled WGS sequence"/>
</dbReference>
<accession>A0A317ZH87</accession>
<evidence type="ECO:0000256" key="5">
    <source>
        <dbReference type="SAM" id="MobiDB-lite"/>
    </source>
</evidence>
<feature type="transmembrane region" description="Helical" evidence="6">
    <location>
        <begin position="49"/>
        <end position="69"/>
    </location>
</feature>
<keyword evidence="2 4" id="KW-0479">Metal-binding</keyword>
<evidence type="ECO:0000313" key="8">
    <source>
        <dbReference type="EMBL" id="PXA05034.1"/>
    </source>
</evidence>
<evidence type="ECO:0000256" key="2">
    <source>
        <dbReference type="ARBA" id="ARBA00022723"/>
    </source>
</evidence>
<feature type="compositionally biased region" description="Acidic residues" evidence="5">
    <location>
        <begin position="233"/>
        <end position="249"/>
    </location>
</feature>
<reference evidence="8 9" key="1">
    <citation type="submission" date="2018-05" db="EMBL/GenBank/DDBJ databases">
        <title>Coraliomargarita sinensis sp. nov., isolated from a marine solar saltern.</title>
        <authorList>
            <person name="Zhou L.Y."/>
        </authorList>
    </citation>
    <scope>NUCLEOTIDE SEQUENCE [LARGE SCALE GENOMIC DNA]</scope>
    <source>
        <strain evidence="8 9">WN38</strain>
    </source>
</reference>
<dbReference type="Gene3D" id="1.10.760.10">
    <property type="entry name" value="Cytochrome c-like domain"/>
    <property type="match status" value="1"/>
</dbReference>